<dbReference type="RefSeq" id="WP_087413165.1">
    <property type="nucleotide sequence ID" value="NZ_NFKE01000010.1"/>
</dbReference>
<proteinExistence type="predicted"/>
<comment type="caution">
    <text evidence="1">The sequence shown here is derived from an EMBL/GenBank/DDBJ whole genome shotgun (WGS) entry which is preliminary data.</text>
</comment>
<gene>
    <name evidence="1" type="ORF">B5F24_13105</name>
</gene>
<evidence type="ECO:0000313" key="1">
    <source>
        <dbReference type="EMBL" id="OUP32826.1"/>
    </source>
</evidence>
<dbReference type="EMBL" id="NFKE01000010">
    <property type="protein sequence ID" value="OUP32826.1"/>
    <property type="molecule type" value="Genomic_DNA"/>
</dbReference>
<reference evidence="2" key="1">
    <citation type="submission" date="2017-04" db="EMBL/GenBank/DDBJ databases">
        <title>Function of individual gut microbiota members based on whole genome sequencing of pure cultures obtained from chicken caecum.</title>
        <authorList>
            <person name="Medvecky M."/>
            <person name="Cejkova D."/>
            <person name="Polansky O."/>
            <person name="Karasova D."/>
            <person name="Kubasova T."/>
            <person name="Cizek A."/>
            <person name="Rychlik I."/>
        </authorList>
    </citation>
    <scope>NUCLEOTIDE SEQUENCE [LARGE SCALE GENOMIC DNA]</scope>
    <source>
        <strain evidence="2">An189</strain>
    </source>
</reference>
<accession>A0A1Y4JM20</accession>
<name>A0A1Y4JM20_9BACE</name>
<organism evidence="1 2">
    <name type="scientific">Bacteroides clarus</name>
    <dbReference type="NCBI Taxonomy" id="626929"/>
    <lineage>
        <taxon>Bacteria</taxon>
        <taxon>Pseudomonadati</taxon>
        <taxon>Bacteroidota</taxon>
        <taxon>Bacteroidia</taxon>
        <taxon>Bacteroidales</taxon>
        <taxon>Bacteroidaceae</taxon>
        <taxon>Bacteroides</taxon>
    </lineage>
</organism>
<dbReference type="AlphaFoldDB" id="A0A1Y4JM20"/>
<dbReference type="Proteomes" id="UP000196587">
    <property type="component" value="Unassembled WGS sequence"/>
</dbReference>
<dbReference type="SUPFAM" id="SSF53067">
    <property type="entry name" value="Actin-like ATPase domain"/>
    <property type="match status" value="1"/>
</dbReference>
<sequence length="1131" mass="129900">MSKIFRLYKEGTTTYEDWNNSPAFPYNSASRDTIEDPDGASARHEITSIPSPFARIDLIKTAFKEVCKQDRKTRKSNLDGDTIFHKMVSDTLDVAEIFFNIDKFRNKVEVIKWDPSIMLKELDDSGIPGHRYLADSLRKYMSSDSKTYNFGKLKNIYLLNYLHGPDELNIIGATSPATLFFSNANDLGYINDIFFGEDKPFDAKYQPLYKRDFEFVKYLFALRKSIQNFAGLFPEVDMYLTKTFSTINDTERKNELLNISPTVLDELSAISVVDIQQNDIVEVLGYTLYKKASQPVISTSDFLIRTTKKTAIKPLILPVEAGNKYSDLQYTSGKWGKLNAAPYFDAETDLSKRTLPFEGSLNPYLTISDFLEDTIIRVPHTLNTENYFNGNLKLDEKELAYILPIKPLLFGYFTVEEVRGNMPDGKPMLEMNVLAGNSGVKVVLRIPIKGTRNIGYIEYTRLYYNNRGADVQNNEGGMTEFKFTGFIMPLVKFNNEDDAIFNVSCIQSVTNRIDFQFFKGNERLQFKNRTCRNEDQQIMNKADNYLLEGTNFDFIRVHNNHGYAGILLPIFKQQRNIERFEFAIDLGTSNTHIEFRKGNEKPEVFNFTIKDRQLCEMFIPTQNEYGKIEDLIEETELIEKDFIPNEIGQSDYRFPTRTVLSCAKTVDWTNIIDPFMLVNLPFTYDKRRELPYNNFKYNIKWGNGDELCVMESYVRCLMLIIRNKVLLNNGDLQHTKITWFYPISMAPKRFRKLKSTWDDAYEKYFGNGVTGYMTESSAPIQYFFKRYSTATDLVNVDIGGGTTDIAFAKDKSISYVTSFRFASNALFENSFSELDENNGIVDWHKNEILKLLEEKNLSDLISVFNSASNTHPANMASFLFGLKDNTIPQKAGVNVKAIDFNYLLQEDEDFKIVFIIFYTAIIYHIAQIVKLLGLDMPRHISFSGNGSKVIRVITTDTKLLANYTKLVFEKVLEKPYGKELDLLGLEKDSNPKEATCKGGIIGTGVEDNRDKMIVFKSDCSGLVRKTDTYATIDDSYKERIITAVEDFFEFVLVDMNAIFNFDKNFGVKTSSISIAQKTAKKDLLTFLEKGISQRREETEVNDMIEETFFYYPIKGVLNAISTEIYNELQQS</sequence>
<dbReference type="InterPro" id="IPR043129">
    <property type="entry name" value="ATPase_NBD"/>
</dbReference>
<protein>
    <submittedName>
        <fullName evidence="1">Uncharacterized protein</fullName>
    </submittedName>
</protein>
<evidence type="ECO:0000313" key="2">
    <source>
        <dbReference type="Proteomes" id="UP000196587"/>
    </source>
</evidence>